<dbReference type="CDD" id="cd03801">
    <property type="entry name" value="GT4_PimA-like"/>
    <property type="match status" value="1"/>
</dbReference>
<evidence type="ECO:0000259" key="2">
    <source>
        <dbReference type="Pfam" id="PF00534"/>
    </source>
</evidence>
<sequence length="385" mass="44222">MKKIIFVTNIPTYHKIPLYNELADLLRKSGTVFKVFFLISGEKRRKWHIDLSDAKFEYVMVNEPKINLTYEWTFIFPIKLMYYLFREYPNFIITTGYSMASIVVMIFSMIFGSRYSVYSGEIFSRDTAKSWFRKCIRKLIVQFADSVIAYGTKAQNYVRALSTQKEPYIAYNTSDMRFYTQQSSILRRTRTNISHEFGLSAANINLIFIGRLVKRKAVDLLIESVVKLNSRKKDFLLHIIGDGTEKSYLQSLVAKLLLKGNVIFWGHKNKDELAKHLAIGDIFVFPSLYDIWGLVLNEAMAAGLPVIASKYAGATYDLVQDGVNGFVVDPHNTDEMAEKIRVLLDNPGLRKKMGENAKQTILDRFTVEKTAEGFLEAIEHGLRSE</sequence>
<keyword evidence="1" id="KW-1133">Transmembrane helix</keyword>
<dbReference type="Proteomes" id="UP000051012">
    <property type="component" value="Unassembled WGS sequence"/>
</dbReference>
<dbReference type="InterPro" id="IPR001296">
    <property type="entry name" value="Glyco_trans_1"/>
</dbReference>
<dbReference type="PANTHER" id="PTHR12526">
    <property type="entry name" value="GLYCOSYLTRANSFERASE"/>
    <property type="match status" value="1"/>
</dbReference>
<name>A0A0S7YDM3_UNCT6</name>
<dbReference type="SUPFAM" id="SSF53756">
    <property type="entry name" value="UDP-Glycosyltransferase/glycogen phosphorylase"/>
    <property type="match status" value="1"/>
</dbReference>
<evidence type="ECO:0000313" key="4">
    <source>
        <dbReference type="Proteomes" id="UP000051012"/>
    </source>
</evidence>
<accession>A0A0S7YDM3</accession>
<keyword evidence="1" id="KW-0812">Transmembrane</keyword>
<evidence type="ECO:0000313" key="3">
    <source>
        <dbReference type="EMBL" id="KPJ72627.1"/>
    </source>
</evidence>
<dbReference type="Gene3D" id="3.40.50.2000">
    <property type="entry name" value="Glycogen Phosphorylase B"/>
    <property type="match status" value="2"/>
</dbReference>
<gene>
    <name evidence="3" type="ORF">AMJ52_05750</name>
</gene>
<organism evidence="3 4">
    <name type="scientific">candidate division TA06 bacterium DG_78</name>
    <dbReference type="NCBI Taxonomy" id="1703772"/>
    <lineage>
        <taxon>Bacteria</taxon>
        <taxon>Bacteria division TA06</taxon>
    </lineage>
</organism>
<feature type="domain" description="Glycosyl transferase family 1" evidence="2">
    <location>
        <begin position="203"/>
        <end position="359"/>
    </location>
</feature>
<dbReference type="GO" id="GO:0016757">
    <property type="term" value="F:glycosyltransferase activity"/>
    <property type="evidence" value="ECO:0007669"/>
    <property type="project" value="InterPro"/>
</dbReference>
<comment type="caution">
    <text evidence="3">The sequence shown here is derived from an EMBL/GenBank/DDBJ whole genome shotgun (WGS) entry which is preliminary data.</text>
</comment>
<protein>
    <recommendedName>
        <fullName evidence="2">Glycosyl transferase family 1 domain-containing protein</fullName>
    </recommendedName>
</protein>
<dbReference type="Pfam" id="PF00534">
    <property type="entry name" value="Glycos_transf_1"/>
    <property type="match status" value="1"/>
</dbReference>
<evidence type="ECO:0000256" key="1">
    <source>
        <dbReference type="SAM" id="Phobius"/>
    </source>
</evidence>
<reference evidence="3 4" key="1">
    <citation type="journal article" date="2015" name="Microbiome">
        <title>Genomic resolution of linkages in carbon, nitrogen, and sulfur cycling among widespread estuary sediment bacteria.</title>
        <authorList>
            <person name="Baker B.J."/>
            <person name="Lazar C.S."/>
            <person name="Teske A.P."/>
            <person name="Dick G.J."/>
        </authorList>
    </citation>
    <scope>NUCLEOTIDE SEQUENCE [LARGE SCALE GENOMIC DNA]</scope>
    <source>
        <strain evidence="3">DG_78</strain>
    </source>
</reference>
<dbReference type="AlphaFoldDB" id="A0A0S7YDM3"/>
<feature type="transmembrane region" description="Helical" evidence="1">
    <location>
        <begin position="91"/>
        <end position="111"/>
    </location>
</feature>
<dbReference type="EMBL" id="LJNI01000065">
    <property type="protein sequence ID" value="KPJ72627.1"/>
    <property type="molecule type" value="Genomic_DNA"/>
</dbReference>
<keyword evidence="1" id="KW-0472">Membrane</keyword>
<proteinExistence type="predicted"/>